<dbReference type="Gene3D" id="2.70.40.10">
    <property type="match status" value="1"/>
</dbReference>
<dbReference type="EC" id="3.5.4.13" evidence="3"/>
<dbReference type="InterPro" id="IPR011962">
    <property type="entry name" value="dCTP_deaminase"/>
</dbReference>
<protein>
    <submittedName>
        <fullName evidence="3">dCTP deaminase</fullName>
        <ecNumber evidence="3">3.5.4.13</ecNumber>
    </submittedName>
</protein>
<organism evidence="3">
    <name type="scientific">Thermosulfurimonas dismutans</name>
    <dbReference type="NCBI Taxonomy" id="999894"/>
    <lineage>
        <taxon>Bacteria</taxon>
        <taxon>Pseudomonadati</taxon>
        <taxon>Thermodesulfobacteriota</taxon>
        <taxon>Thermodesulfobacteria</taxon>
        <taxon>Thermodesulfobacteriales</taxon>
        <taxon>Thermodesulfobacteriaceae</taxon>
        <taxon>Thermosulfurimonas</taxon>
    </lineage>
</organism>
<dbReference type="PANTHER" id="PTHR42680:SF3">
    <property type="entry name" value="DCTP DEAMINASE"/>
    <property type="match status" value="1"/>
</dbReference>
<reference evidence="3" key="1">
    <citation type="journal article" date="2020" name="mSystems">
        <title>Genome- and Community-Level Interaction Insights into Carbon Utilization and Element Cycling Functions of Hydrothermarchaeota in Hydrothermal Sediment.</title>
        <authorList>
            <person name="Zhou Z."/>
            <person name="Liu Y."/>
            <person name="Xu W."/>
            <person name="Pan J."/>
            <person name="Luo Z.H."/>
            <person name="Li M."/>
        </authorList>
    </citation>
    <scope>NUCLEOTIDE SEQUENCE [LARGE SCALE GENOMIC DNA]</scope>
    <source>
        <strain evidence="3">HyVt-483</strain>
    </source>
</reference>
<feature type="non-terminal residue" evidence="3">
    <location>
        <position position="1"/>
    </location>
</feature>
<keyword evidence="1 3" id="KW-0378">Hydrolase</keyword>
<keyword evidence="2" id="KW-0546">Nucleotide metabolism</keyword>
<dbReference type="SUPFAM" id="SSF51283">
    <property type="entry name" value="dUTPase-like"/>
    <property type="match status" value="1"/>
</dbReference>
<evidence type="ECO:0000256" key="1">
    <source>
        <dbReference type="ARBA" id="ARBA00022801"/>
    </source>
</evidence>
<dbReference type="AlphaFoldDB" id="A0A7C3GDL9"/>
<dbReference type="InterPro" id="IPR033704">
    <property type="entry name" value="dUTPase_trimeric"/>
</dbReference>
<proteinExistence type="predicted"/>
<name>A0A7C3GDL9_9BACT</name>
<dbReference type="NCBIfam" id="TIGR02274">
    <property type="entry name" value="dCTP_deam"/>
    <property type="match status" value="1"/>
</dbReference>
<dbReference type="GO" id="GO:0015949">
    <property type="term" value="P:nucleobase-containing small molecule interconversion"/>
    <property type="evidence" value="ECO:0007669"/>
    <property type="project" value="TreeGrafter"/>
</dbReference>
<dbReference type="CDD" id="cd07557">
    <property type="entry name" value="trimeric_dUTPase"/>
    <property type="match status" value="1"/>
</dbReference>
<comment type="caution">
    <text evidence="3">The sequence shown here is derived from an EMBL/GenBank/DDBJ whole genome shotgun (WGS) entry which is preliminary data.</text>
</comment>
<evidence type="ECO:0000313" key="3">
    <source>
        <dbReference type="EMBL" id="HFC96858.1"/>
    </source>
</evidence>
<gene>
    <name evidence="3" type="primary">dcd</name>
    <name evidence="3" type="ORF">ENJ40_00165</name>
</gene>
<dbReference type="InterPro" id="IPR036157">
    <property type="entry name" value="dUTPase-like_sf"/>
</dbReference>
<dbReference type="Pfam" id="PF22769">
    <property type="entry name" value="DCD"/>
    <property type="match status" value="1"/>
</dbReference>
<dbReference type="GO" id="GO:0006229">
    <property type="term" value="P:dUTP biosynthetic process"/>
    <property type="evidence" value="ECO:0007669"/>
    <property type="project" value="InterPro"/>
</dbReference>
<dbReference type="EMBL" id="DRMH01000003">
    <property type="protein sequence ID" value="HFC96858.1"/>
    <property type="molecule type" value="Genomic_DNA"/>
</dbReference>
<dbReference type="PANTHER" id="PTHR42680">
    <property type="entry name" value="DCTP DEAMINASE"/>
    <property type="match status" value="1"/>
</dbReference>
<dbReference type="Proteomes" id="UP000886043">
    <property type="component" value="Unassembled WGS sequence"/>
</dbReference>
<evidence type="ECO:0000256" key="2">
    <source>
        <dbReference type="ARBA" id="ARBA00023080"/>
    </source>
</evidence>
<dbReference type="GO" id="GO:0008829">
    <property type="term" value="F:dCTP deaminase activity"/>
    <property type="evidence" value="ECO:0007669"/>
    <property type="project" value="UniProtKB-EC"/>
</dbReference>
<sequence>ASTLASLYERRELKQDDPYILHPGKFILGQTLERVALPFSDEECYAARVEGKSSLARCGLIVHFTAPTVHAGFSGPITLEIINLGAFPIALHLGMPICQLIFEPVKGPIQETITQFHGQVTPEGLK</sequence>
<accession>A0A7C3GDL9</accession>